<feature type="transmembrane region" description="Helical" evidence="7">
    <location>
        <begin position="317"/>
        <end position="338"/>
    </location>
</feature>
<organism evidence="8 9">
    <name type="scientific">Paenibacillus septentrionalis</name>
    <dbReference type="NCBI Taxonomy" id="429342"/>
    <lineage>
        <taxon>Bacteria</taxon>
        <taxon>Bacillati</taxon>
        <taxon>Bacillota</taxon>
        <taxon>Bacilli</taxon>
        <taxon>Bacillales</taxon>
        <taxon>Paenibacillaceae</taxon>
        <taxon>Paenibacillus</taxon>
    </lineage>
</organism>
<feature type="transmembrane region" description="Helical" evidence="7">
    <location>
        <begin position="132"/>
        <end position="154"/>
    </location>
</feature>
<comment type="caution">
    <text evidence="8">The sequence shown here is derived from an EMBL/GenBank/DDBJ whole genome shotgun (WGS) entry which is preliminary data.</text>
</comment>
<reference evidence="9" key="1">
    <citation type="journal article" date="2019" name="Int. J. Syst. Evol. Microbiol.">
        <title>The Global Catalogue of Microorganisms (GCM) 10K type strain sequencing project: providing services to taxonomists for standard genome sequencing and annotation.</title>
        <authorList>
            <consortium name="The Broad Institute Genomics Platform"/>
            <consortium name="The Broad Institute Genome Sequencing Center for Infectious Disease"/>
            <person name="Wu L."/>
            <person name="Ma J."/>
        </authorList>
    </citation>
    <scope>NUCLEOTIDE SEQUENCE [LARGE SCALE GENOMIC DNA]</scope>
    <source>
        <strain evidence="9">PCU 280</strain>
    </source>
</reference>
<evidence type="ECO:0000256" key="1">
    <source>
        <dbReference type="ARBA" id="ARBA00004141"/>
    </source>
</evidence>
<feature type="transmembrane region" description="Helical" evidence="7">
    <location>
        <begin position="75"/>
        <end position="96"/>
    </location>
</feature>
<feature type="transmembrane region" description="Helical" evidence="7">
    <location>
        <begin position="237"/>
        <end position="258"/>
    </location>
</feature>
<name>A0ABW1V9Z9_9BACL</name>
<feature type="transmembrane region" description="Helical" evidence="7">
    <location>
        <begin position="401"/>
        <end position="422"/>
    </location>
</feature>
<keyword evidence="5 7" id="KW-1133">Transmembrane helix</keyword>
<feature type="transmembrane region" description="Helical" evidence="7">
    <location>
        <begin position="187"/>
        <end position="204"/>
    </location>
</feature>
<evidence type="ECO:0000256" key="2">
    <source>
        <dbReference type="ARBA" id="ARBA00008821"/>
    </source>
</evidence>
<sequence>MNQSSRNVTIFAAIQWMFFIFVNVVVVPVSIGAAFELSTGEVVSILRTSLIVTGAACILQGWIGHRYPLLEGPSGIIWGMMLTLAASAQSLGLTLTEVGGGIATGMLLAGVVTVLLAVFGAVPLVHKLFKPMVMNVFLLLLSLQLAVIFFDGMIGVANDGAMHIGITAFSVAVAIFVAFLKVKGNKLISNFSLLIGIIVGWPIYSLLFSGAGVIEAENMAGAGGLLLFPLGQPNLELGIVIMTFVACLLNMSNTFAAIQAASAIYNDKPQQSRYRNSLLLTGLYSVVGSLFGLVAYAPFASAIGFLESTQIYDKKPFLYGGAMIALLGVIPSLAILLAQLPITVGNAVLFVAYMQLFGTALKSVRDYSFNSVTVHRIAAPVLLGVSIMMADPLLFTSLPSLIQPLISNGFMMGVLLSIVMELTMKWDQPDGKTNKEVQN</sequence>
<evidence type="ECO:0000313" key="9">
    <source>
        <dbReference type="Proteomes" id="UP001596233"/>
    </source>
</evidence>
<gene>
    <name evidence="8" type="ORF">ACFP56_18780</name>
</gene>
<evidence type="ECO:0000313" key="8">
    <source>
        <dbReference type="EMBL" id="MFC6334681.1"/>
    </source>
</evidence>
<dbReference type="PANTHER" id="PTHR42810:SF6">
    <property type="entry name" value="PURINE PERMEASE YBBY-RELATED"/>
    <property type="match status" value="1"/>
</dbReference>
<evidence type="ECO:0000256" key="7">
    <source>
        <dbReference type="SAM" id="Phobius"/>
    </source>
</evidence>
<keyword evidence="4 7" id="KW-0812">Transmembrane</keyword>
<evidence type="ECO:0000256" key="5">
    <source>
        <dbReference type="ARBA" id="ARBA00022989"/>
    </source>
</evidence>
<dbReference type="InterPro" id="IPR006043">
    <property type="entry name" value="NCS2"/>
</dbReference>
<dbReference type="Proteomes" id="UP001596233">
    <property type="component" value="Unassembled WGS sequence"/>
</dbReference>
<keyword evidence="6 7" id="KW-0472">Membrane</keyword>
<feature type="transmembrane region" description="Helical" evidence="7">
    <location>
        <begin position="344"/>
        <end position="361"/>
    </location>
</feature>
<dbReference type="EMBL" id="JBHSTE010000007">
    <property type="protein sequence ID" value="MFC6334681.1"/>
    <property type="molecule type" value="Genomic_DNA"/>
</dbReference>
<feature type="transmembrane region" description="Helical" evidence="7">
    <location>
        <begin position="373"/>
        <end position="395"/>
    </location>
</feature>
<accession>A0ABW1V9Z9</accession>
<dbReference type="PANTHER" id="PTHR42810">
    <property type="entry name" value="PURINE PERMEASE C1399.01C-RELATED"/>
    <property type="match status" value="1"/>
</dbReference>
<feature type="transmembrane region" description="Helical" evidence="7">
    <location>
        <begin position="102"/>
        <end position="125"/>
    </location>
</feature>
<evidence type="ECO:0000256" key="6">
    <source>
        <dbReference type="ARBA" id="ARBA00023136"/>
    </source>
</evidence>
<dbReference type="Pfam" id="PF00860">
    <property type="entry name" value="Xan_ur_permease"/>
    <property type="match status" value="1"/>
</dbReference>
<feature type="transmembrane region" description="Helical" evidence="7">
    <location>
        <begin position="160"/>
        <end position="180"/>
    </location>
</feature>
<feature type="transmembrane region" description="Helical" evidence="7">
    <location>
        <begin position="45"/>
        <end position="63"/>
    </location>
</feature>
<keyword evidence="9" id="KW-1185">Reference proteome</keyword>
<dbReference type="RefSeq" id="WP_379237455.1">
    <property type="nucleotide sequence ID" value="NZ_JBHSTE010000007.1"/>
</dbReference>
<dbReference type="NCBIfam" id="NF008502">
    <property type="entry name" value="PRK11412.1"/>
    <property type="match status" value="1"/>
</dbReference>
<dbReference type="NCBIfam" id="NF037981">
    <property type="entry name" value="NCS2_1"/>
    <property type="match status" value="1"/>
</dbReference>
<comment type="similarity">
    <text evidence="2">Belongs to the nucleobase:cation symporter-2 (NCS2) (TC 2.A.40) family.</text>
</comment>
<feature type="transmembrane region" description="Helical" evidence="7">
    <location>
        <begin position="12"/>
        <end position="33"/>
    </location>
</feature>
<keyword evidence="3" id="KW-0813">Transport</keyword>
<proteinExistence type="inferred from homology"/>
<evidence type="ECO:0000256" key="4">
    <source>
        <dbReference type="ARBA" id="ARBA00022692"/>
    </source>
</evidence>
<protein>
    <submittedName>
        <fullName evidence="8">Uracil/xanthine transporter</fullName>
    </submittedName>
</protein>
<comment type="subcellular location">
    <subcellularLocation>
        <location evidence="1">Membrane</location>
        <topology evidence="1">Multi-pass membrane protein</topology>
    </subcellularLocation>
</comment>
<feature type="transmembrane region" description="Helical" evidence="7">
    <location>
        <begin position="278"/>
        <end position="305"/>
    </location>
</feature>
<evidence type="ECO:0000256" key="3">
    <source>
        <dbReference type="ARBA" id="ARBA00022448"/>
    </source>
</evidence>